<sequence length="697" mass="77338">MSTEDTVTHQPSLHCATSTTAEEPVEKTSIEKQSRTAPTGWRVPSGNVLLAFTVGIAAAALFYIVPQSSPSNFASSSKSHPRGLTMDNTSVPLPPKYQSDIVAMTPRTLLFPDASCDPPSVAYPSGHNYGTDSFVSIEYALDQDLRLSGHVLLLLNGDNHGLLFEWFPSDGGSSCLFELAEAAASMLGADSALFPNGLRLYNLDGHPIASAADLDQGGRVAYILTDFQLWVWPGIAVGYSRVVDSSVTLTTLSLSPLVFDVEHFFQSNEADVIIADGGRHLERSPVVGAEDGSDYDDDRTSFTGFLNDSALTRDFQRRTARLARLPSPSFVERLQLVRYEQGQWFRRHEDYYDSKDFANRKRTAAALYADWLEFLRRQGGDDQEDGEENGLAKVPPVTELAAWELTLLAAFLEDAAATDLFARMGATDWKEYLYAAANENNHKAVQEFIQEKGMVGLHLVIQSYERRHPHGEPYNVPPQGVSGVTQFHRWLRWAKERVAVLGPTTVSPAFQPSGEHYPKFTRDFQTKLLKWMIAAYSRHDLLVALNESEDWVDWLLENENANETLLHVLAEFPDLFPLIAKVFATHAGPAFDYDTPQQLKYQEANRFVTLFLYLNDVDEGGETVFPYSPERLVTNIDRGAMSECSEGLAVPPTRLHAALFYAQTGANDLDPKSLHGGCPPAKGVKCKQPFQHPIDII</sequence>
<evidence type="ECO:0000256" key="3">
    <source>
        <dbReference type="SAM" id="MobiDB-lite"/>
    </source>
</evidence>
<evidence type="ECO:0000256" key="2">
    <source>
        <dbReference type="ARBA" id="ARBA00023004"/>
    </source>
</evidence>
<evidence type="ECO:0000256" key="4">
    <source>
        <dbReference type="SAM" id="Phobius"/>
    </source>
</evidence>
<keyword evidence="2" id="KW-0408">Iron</keyword>
<keyword evidence="4" id="KW-1133">Transmembrane helix</keyword>
<reference evidence="5" key="1">
    <citation type="submission" date="2013-12" db="EMBL/GenBank/DDBJ databases">
        <title>The Genome Sequence of Aphanomyces astaci APO3.</title>
        <authorList>
            <consortium name="The Broad Institute Genomics Platform"/>
            <person name="Russ C."/>
            <person name="Tyler B."/>
            <person name="van West P."/>
            <person name="Dieguez-Uribeondo J."/>
            <person name="Young S.K."/>
            <person name="Zeng Q."/>
            <person name="Gargeya S."/>
            <person name="Fitzgerald M."/>
            <person name="Abouelleil A."/>
            <person name="Alvarado L."/>
            <person name="Chapman S.B."/>
            <person name="Gainer-Dewar J."/>
            <person name="Goldberg J."/>
            <person name="Griggs A."/>
            <person name="Gujja S."/>
            <person name="Hansen M."/>
            <person name="Howarth C."/>
            <person name="Imamovic A."/>
            <person name="Ireland A."/>
            <person name="Larimer J."/>
            <person name="McCowan C."/>
            <person name="Murphy C."/>
            <person name="Pearson M."/>
            <person name="Poon T.W."/>
            <person name="Priest M."/>
            <person name="Roberts A."/>
            <person name="Saif S."/>
            <person name="Shea T."/>
            <person name="Sykes S."/>
            <person name="Wortman J."/>
            <person name="Nusbaum C."/>
            <person name="Birren B."/>
        </authorList>
    </citation>
    <scope>NUCLEOTIDE SEQUENCE [LARGE SCALE GENOMIC DNA]</scope>
    <source>
        <strain evidence="5">APO3</strain>
    </source>
</reference>
<dbReference type="GO" id="GO:0005783">
    <property type="term" value="C:endoplasmic reticulum"/>
    <property type="evidence" value="ECO:0007669"/>
    <property type="project" value="TreeGrafter"/>
</dbReference>
<feature type="compositionally biased region" description="Basic and acidic residues" evidence="3">
    <location>
        <begin position="24"/>
        <end position="34"/>
    </location>
</feature>
<keyword evidence="1" id="KW-0479">Metal-binding</keyword>
<keyword evidence="4" id="KW-0812">Transmembrane</keyword>
<dbReference type="GO" id="GO:0046872">
    <property type="term" value="F:metal ion binding"/>
    <property type="evidence" value="ECO:0007669"/>
    <property type="project" value="UniProtKB-KW"/>
</dbReference>
<evidence type="ECO:0000256" key="1">
    <source>
        <dbReference type="ARBA" id="ARBA00022723"/>
    </source>
</evidence>
<dbReference type="InterPro" id="IPR045054">
    <property type="entry name" value="P4HA-like"/>
</dbReference>
<dbReference type="Gene3D" id="2.60.120.620">
    <property type="entry name" value="q2cbj1_9rhob like domain"/>
    <property type="match status" value="2"/>
</dbReference>
<accession>W4GMH6</accession>
<dbReference type="STRING" id="112090.W4GMH6"/>
<dbReference type="PANTHER" id="PTHR10869">
    <property type="entry name" value="PROLYL 4-HYDROXYLASE ALPHA SUBUNIT"/>
    <property type="match status" value="1"/>
</dbReference>
<dbReference type="VEuPathDB" id="FungiDB:H257_06366"/>
<dbReference type="RefSeq" id="XP_009829862.1">
    <property type="nucleotide sequence ID" value="XM_009831560.1"/>
</dbReference>
<gene>
    <name evidence="5" type="ORF">H257_06366</name>
</gene>
<protein>
    <recommendedName>
        <fullName evidence="6">Prolyl 4-hydroxylase alpha subunit domain-containing protein</fullName>
    </recommendedName>
</protein>
<name>W4GMH6_APHAT</name>
<keyword evidence="4" id="KW-0472">Membrane</keyword>
<feature type="region of interest" description="Disordered" evidence="3">
    <location>
        <begin position="1"/>
        <end position="38"/>
    </location>
</feature>
<feature type="transmembrane region" description="Helical" evidence="4">
    <location>
        <begin position="48"/>
        <end position="65"/>
    </location>
</feature>
<dbReference type="GO" id="GO:0004656">
    <property type="term" value="F:procollagen-proline 4-dioxygenase activity"/>
    <property type="evidence" value="ECO:0007669"/>
    <property type="project" value="TreeGrafter"/>
</dbReference>
<dbReference type="EMBL" id="KI913125">
    <property type="protein sequence ID" value="ETV80915.1"/>
    <property type="molecule type" value="Genomic_DNA"/>
</dbReference>
<proteinExistence type="predicted"/>
<organism evidence="5">
    <name type="scientific">Aphanomyces astaci</name>
    <name type="common">Crayfish plague agent</name>
    <dbReference type="NCBI Taxonomy" id="112090"/>
    <lineage>
        <taxon>Eukaryota</taxon>
        <taxon>Sar</taxon>
        <taxon>Stramenopiles</taxon>
        <taxon>Oomycota</taxon>
        <taxon>Saprolegniomycetes</taxon>
        <taxon>Saprolegniales</taxon>
        <taxon>Verrucalvaceae</taxon>
        <taxon>Aphanomyces</taxon>
    </lineage>
</organism>
<dbReference type="PANTHER" id="PTHR10869:SF226">
    <property type="entry name" value="PROLYL 4-HYDROXYLASE ALPHA SUBUNIT DOMAIN-CONTAINING PROTEIN"/>
    <property type="match status" value="1"/>
</dbReference>
<dbReference type="OrthoDB" id="420380at2759"/>
<dbReference type="AlphaFoldDB" id="W4GMH6"/>
<evidence type="ECO:0000313" key="5">
    <source>
        <dbReference type="EMBL" id="ETV80915.1"/>
    </source>
</evidence>
<dbReference type="GeneID" id="20808362"/>
<evidence type="ECO:0008006" key="6">
    <source>
        <dbReference type="Google" id="ProtNLM"/>
    </source>
</evidence>
<feature type="compositionally biased region" description="Polar residues" evidence="3">
    <location>
        <begin position="1"/>
        <end position="21"/>
    </location>
</feature>